<keyword evidence="4" id="KW-0443">Lipid metabolism</keyword>
<comment type="similarity">
    <text evidence="1 4">Belongs to the 1-acyl-sn-glycerol-3-phosphate acyltransferase family.</text>
</comment>
<dbReference type="InterPro" id="IPR002123">
    <property type="entry name" value="Plipid/glycerol_acylTrfase"/>
</dbReference>
<dbReference type="Proteomes" id="UP000430508">
    <property type="component" value="Chromosome"/>
</dbReference>
<dbReference type="CDD" id="cd07989">
    <property type="entry name" value="LPLAT_AGPAT-like"/>
    <property type="match status" value="1"/>
</dbReference>
<dbReference type="GO" id="GO:0016020">
    <property type="term" value="C:membrane"/>
    <property type="evidence" value="ECO:0007669"/>
    <property type="project" value="InterPro"/>
</dbReference>
<sequence>MLYSLAKGIMTLVLKVKGCRITGLENFPAEGPVIIACNHISLWDPIIVGCSMPRQVYFMAKEELFSIPLLGQILHGLGTFPVKRGKGDIGAFRKSVRLLKEGKVLGIFPEGTRSKTGDIQEAMAGIVLIVNKSHAPILPVKVYGARGLLTQKRGKIGIIIGKPFYADNLEIPEKTENSREWLANKIMDVVNEM</sequence>
<dbReference type="InterPro" id="IPR004552">
    <property type="entry name" value="AGP_acyltrans"/>
</dbReference>
<protein>
    <recommendedName>
        <fullName evidence="4">1-acyl-sn-glycerol-3-phosphate acyltransferase</fullName>
        <ecNumber evidence="4">2.3.1.51</ecNumber>
    </recommendedName>
</protein>
<name>A0A857DPR6_9FIRM</name>
<evidence type="ECO:0000313" key="7">
    <source>
        <dbReference type="Proteomes" id="UP000430508"/>
    </source>
</evidence>
<dbReference type="PANTHER" id="PTHR10434">
    <property type="entry name" value="1-ACYL-SN-GLYCEROL-3-PHOSPHATE ACYLTRANSFERASE"/>
    <property type="match status" value="1"/>
</dbReference>
<accession>A0A857DPR6</accession>
<keyword evidence="4" id="KW-0444">Lipid biosynthesis</keyword>
<dbReference type="SUPFAM" id="SSF69593">
    <property type="entry name" value="Glycerol-3-phosphate (1)-acyltransferase"/>
    <property type="match status" value="1"/>
</dbReference>
<proteinExistence type="inferred from homology"/>
<reference evidence="6 7" key="1">
    <citation type="submission" date="2019-12" db="EMBL/GenBank/DDBJ databases">
        <title>Sequence classification of anaerobic respiratory reductive dehalogenases: First we see many, then we see few.</title>
        <authorList>
            <person name="Molenda O."/>
            <person name="Puentes Jacome L.A."/>
            <person name="Cao X."/>
            <person name="Nesbo C.L."/>
            <person name="Tang S."/>
            <person name="Morson N."/>
            <person name="Patron J."/>
            <person name="Lomheim L."/>
            <person name="Wishart D.S."/>
            <person name="Edwards E.A."/>
        </authorList>
    </citation>
    <scope>NUCLEOTIDE SEQUENCE [LARGE SCALE GENOMIC DNA]</scope>
    <source>
        <strain evidence="6 7">12DCA</strain>
    </source>
</reference>
<evidence type="ECO:0000256" key="3">
    <source>
        <dbReference type="ARBA" id="ARBA00023315"/>
    </source>
</evidence>
<dbReference type="Pfam" id="PF01553">
    <property type="entry name" value="Acyltransferase"/>
    <property type="match status" value="1"/>
</dbReference>
<feature type="domain" description="Phospholipid/glycerol acyltransferase" evidence="5">
    <location>
        <begin position="33"/>
        <end position="145"/>
    </location>
</feature>
<keyword evidence="2 4" id="KW-0808">Transferase</keyword>
<comment type="catalytic activity">
    <reaction evidence="4">
        <text>a 1-acyl-sn-glycero-3-phosphate + an acyl-CoA = a 1,2-diacyl-sn-glycero-3-phosphate + CoA</text>
        <dbReference type="Rhea" id="RHEA:19709"/>
        <dbReference type="ChEBI" id="CHEBI:57287"/>
        <dbReference type="ChEBI" id="CHEBI:57970"/>
        <dbReference type="ChEBI" id="CHEBI:58342"/>
        <dbReference type="ChEBI" id="CHEBI:58608"/>
        <dbReference type="EC" id="2.3.1.51"/>
    </reaction>
</comment>
<dbReference type="RefSeq" id="WP_068884472.1">
    <property type="nucleotide sequence ID" value="NZ_CP046996.1"/>
</dbReference>
<evidence type="ECO:0000256" key="1">
    <source>
        <dbReference type="ARBA" id="ARBA00008655"/>
    </source>
</evidence>
<keyword evidence="3 4" id="KW-0012">Acyltransferase</keyword>
<evidence type="ECO:0000256" key="2">
    <source>
        <dbReference type="ARBA" id="ARBA00022679"/>
    </source>
</evidence>
<dbReference type="EC" id="2.3.1.51" evidence="4"/>
<dbReference type="GO" id="GO:0003841">
    <property type="term" value="F:1-acylglycerol-3-phosphate O-acyltransferase activity"/>
    <property type="evidence" value="ECO:0007669"/>
    <property type="project" value="UniProtKB-UniRule"/>
</dbReference>
<organism evidence="6 7">
    <name type="scientific">Dehalobacter restrictus</name>
    <dbReference type="NCBI Taxonomy" id="55583"/>
    <lineage>
        <taxon>Bacteria</taxon>
        <taxon>Bacillati</taxon>
        <taxon>Bacillota</taxon>
        <taxon>Clostridia</taxon>
        <taxon>Eubacteriales</taxon>
        <taxon>Desulfitobacteriaceae</taxon>
        <taxon>Dehalobacter</taxon>
    </lineage>
</organism>
<dbReference type="GO" id="GO:0006654">
    <property type="term" value="P:phosphatidic acid biosynthetic process"/>
    <property type="evidence" value="ECO:0007669"/>
    <property type="project" value="TreeGrafter"/>
</dbReference>
<dbReference type="NCBIfam" id="TIGR00530">
    <property type="entry name" value="AGP_acyltrn"/>
    <property type="match status" value="1"/>
</dbReference>
<dbReference type="EMBL" id="CP046996">
    <property type="protein sequence ID" value="QHA01926.1"/>
    <property type="molecule type" value="Genomic_DNA"/>
</dbReference>
<evidence type="ECO:0000259" key="5">
    <source>
        <dbReference type="SMART" id="SM00563"/>
    </source>
</evidence>
<dbReference type="SMART" id="SM00563">
    <property type="entry name" value="PlsC"/>
    <property type="match status" value="1"/>
</dbReference>
<keyword evidence="4" id="KW-1208">Phospholipid metabolism</keyword>
<dbReference type="AlphaFoldDB" id="A0A857DPR6"/>
<gene>
    <name evidence="6" type="ORF">GQ588_09570</name>
</gene>
<keyword evidence="4" id="KW-0594">Phospholipid biosynthesis</keyword>
<comment type="domain">
    <text evidence="4">The HXXXXD motif is essential for acyltransferase activity and may constitute the binding site for the phosphate moiety of the glycerol-3-phosphate.</text>
</comment>
<dbReference type="PANTHER" id="PTHR10434:SF11">
    <property type="entry name" value="1-ACYL-SN-GLYCEROL-3-PHOSPHATE ACYLTRANSFERASE"/>
    <property type="match status" value="1"/>
</dbReference>
<evidence type="ECO:0000256" key="4">
    <source>
        <dbReference type="RuleBase" id="RU361267"/>
    </source>
</evidence>
<evidence type="ECO:0000313" key="6">
    <source>
        <dbReference type="EMBL" id="QHA01926.1"/>
    </source>
</evidence>